<sequence length="213" mass="22651">MNAASSRPDSDPRTGFLGRGPHFWAGLFVASSLALGLLRWTGAIEGLEIVLVLALVPLALLAAVFRAAQLSARSKAEAGSRGLAQARYVKRTALFTSLYLVAVASLSLFGDETGPQAVRVLLALLPGLAIIGVFWAIGRLMVEEEDEFLAMLTVRQSLVATAVALSAASVWGFLESADLVPHLDAWWVAVAWFFGLFVGAAFNRVQHGTWGSA</sequence>
<name>A0A074MX98_9SPHN</name>
<protein>
    <submittedName>
        <fullName evidence="2">Uncharacterized protein</fullName>
    </submittedName>
</protein>
<proteinExistence type="predicted"/>
<evidence type="ECO:0000313" key="2">
    <source>
        <dbReference type="EMBL" id="KEO96468.1"/>
    </source>
</evidence>
<reference evidence="2 3" key="1">
    <citation type="submission" date="2014-04" db="EMBL/GenBank/DDBJ databases">
        <title>A comprehensive comparison of genomes of Erythrobacter spp. Strains.</title>
        <authorList>
            <person name="Zheng Q."/>
        </authorList>
    </citation>
    <scope>NUCLEOTIDE SEQUENCE [LARGE SCALE GENOMIC DNA]</scope>
    <source>
        <strain evidence="2 3">DSM 8509</strain>
    </source>
</reference>
<keyword evidence="3" id="KW-1185">Reference proteome</keyword>
<evidence type="ECO:0000313" key="3">
    <source>
        <dbReference type="Proteomes" id="UP000027866"/>
    </source>
</evidence>
<evidence type="ECO:0000256" key="1">
    <source>
        <dbReference type="SAM" id="Phobius"/>
    </source>
</evidence>
<dbReference type="AlphaFoldDB" id="A0A074MX98"/>
<keyword evidence="1" id="KW-0472">Membrane</keyword>
<keyword evidence="1" id="KW-1133">Transmembrane helix</keyword>
<feature type="transmembrane region" description="Helical" evidence="1">
    <location>
        <begin position="46"/>
        <end position="68"/>
    </location>
</feature>
<keyword evidence="1" id="KW-0812">Transmembrane</keyword>
<feature type="transmembrane region" description="Helical" evidence="1">
    <location>
        <begin position="149"/>
        <end position="173"/>
    </location>
</feature>
<comment type="caution">
    <text evidence="2">The sequence shown here is derived from an EMBL/GenBank/DDBJ whole genome shotgun (WGS) entry which is preliminary data.</text>
</comment>
<dbReference type="Proteomes" id="UP000027866">
    <property type="component" value="Unassembled WGS sequence"/>
</dbReference>
<dbReference type="RefSeq" id="WP_236922248.1">
    <property type="nucleotide sequence ID" value="NZ_CP017057.1"/>
</dbReference>
<feature type="transmembrane region" description="Helical" evidence="1">
    <location>
        <begin position="185"/>
        <end position="202"/>
    </location>
</feature>
<feature type="transmembrane region" description="Helical" evidence="1">
    <location>
        <begin position="21"/>
        <end position="40"/>
    </location>
</feature>
<accession>A0A074MX98</accession>
<feature type="transmembrane region" description="Helical" evidence="1">
    <location>
        <begin position="88"/>
        <end position="110"/>
    </location>
</feature>
<organism evidence="2 3">
    <name type="scientific">Erythrobacter litoralis</name>
    <dbReference type="NCBI Taxonomy" id="39960"/>
    <lineage>
        <taxon>Bacteria</taxon>
        <taxon>Pseudomonadati</taxon>
        <taxon>Pseudomonadota</taxon>
        <taxon>Alphaproteobacteria</taxon>
        <taxon>Sphingomonadales</taxon>
        <taxon>Erythrobacteraceae</taxon>
        <taxon>Erythrobacter/Porphyrobacter group</taxon>
        <taxon>Erythrobacter</taxon>
    </lineage>
</organism>
<gene>
    <name evidence="2" type="ORF">EH32_09570</name>
</gene>
<feature type="transmembrane region" description="Helical" evidence="1">
    <location>
        <begin position="116"/>
        <end position="137"/>
    </location>
</feature>
<dbReference type="EMBL" id="JMIX01000005">
    <property type="protein sequence ID" value="KEO96468.1"/>
    <property type="molecule type" value="Genomic_DNA"/>
</dbReference>